<dbReference type="RefSeq" id="WP_149770302.1">
    <property type="nucleotide sequence ID" value="NZ_VDFQ02000004.1"/>
</dbReference>
<feature type="domain" description="HTH gntR-type" evidence="4">
    <location>
        <begin position="11"/>
        <end position="79"/>
    </location>
</feature>
<keyword evidence="2" id="KW-0238">DNA-binding</keyword>
<dbReference type="CDD" id="cd07377">
    <property type="entry name" value="WHTH_GntR"/>
    <property type="match status" value="1"/>
</dbReference>
<evidence type="ECO:0000256" key="1">
    <source>
        <dbReference type="ARBA" id="ARBA00023015"/>
    </source>
</evidence>
<evidence type="ECO:0000256" key="3">
    <source>
        <dbReference type="ARBA" id="ARBA00023163"/>
    </source>
</evidence>
<dbReference type="InterPro" id="IPR036390">
    <property type="entry name" value="WH_DNA-bd_sf"/>
</dbReference>
<dbReference type="Gene3D" id="1.10.10.10">
    <property type="entry name" value="Winged helix-like DNA-binding domain superfamily/Winged helix DNA-binding domain"/>
    <property type="match status" value="1"/>
</dbReference>
<evidence type="ECO:0000313" key="6">
    <source>
        <dbReference type="Proteomes" id="UP000307768"/>
    </source>
</evidence>
<accession>A0A5Q6RWB2</accession>
<dbReference type="PANTHER" id="PTHR38445:SF9">
    <property type="entry name" value="HTH-TYPE TRANSCRIPTIONAL REPRESSOR YTRA"/>
    <property type="match status" value="1"/>
</dbReference>
<proteinExistence type="predicted"/>
<dbReference type="InterPro" id="IPR000524">
    <property type="entry name" value="Tscrpt_reg_HTH_GntR"/>
</dbReference>
<comment type="caution">
    <text evidence="5">The sequence shown here is derived from an EMBL/GenBank/DDBJ whole genome shotgun (WGS) entry which is preliminary data.</text>
</comment>
<dbReference type="PANTHER" id="PTHR38445">
    <property type="entry name" value="HTH-TYPE TRANSCRIPTIONAL REPRESSOR YTRA"/>
    <property type="match status" value="1"/>
</dbReference>
<dbReference type="SUPFAM" id="SSF46785">
    <property type="entry name" value="Winged helix' DNA-binding domain"/>
    <property type="match status" value="1"/>
</dbReference>
<evidence type="ECO:0000259" key="4">
    <source>
        <dbReference type="PROSITE" id="PS50949"/>
    </source>
</evidence>
<reference evidence="5 6" key="1">
    <citation type="submission" date="2019-09" db="EMBL/GenBank/DDBJ databases">
        <title>Mumia zhuanghuii sp. nov. isolated from the intestinal contents of plateau pika (Ochotona curzoniae) in the Qinghai-Tibet plateau of China.</title>
        <authorList>
            <person name="Tian Z."/>
        </authorList>
    </citation>
    <scope>NUCLEOTIDE SEQUENCE [LARGE SCALE GENOMIC DNA]</scope>
    <source>
        <strain evidence="6">350</strain>
    </source>
</reference>
<dbReference type="EMBL" id="VDFQ02000004">
    <property type="protein sequence ID" value="KAA1422351.1"/>
    <property type="molecule type" value="Genomic_DNA"/>
</dbReference>
<dbReference type="PROSITE" id="PS50949">
    <property type="entry name" value="HTH_GNTR"/>
    <property type="match status" value="1"/>
</dbReference>
<keyword evidence="1" id="KW-0805">Transcription regulation</keyword>
<protein>
    <submittedName>
        <fullName evidence="5">GntR family transcriptional regulator</fullName>
    </submittedName>
</protein>
<evidence type="ECO:0000313" key="5">
    <source>
        <dbReference type="EMBL" id="KAA1422351.1"/>
    </source>
</evidence>
<gene>
    <name evidence="5" type="ORF">FE697_014440</name>
</gene>
<dbReference type="Proteomes" id="UP000307768">
    <property type="component" value="Unassembled WGS sequence"/>
</dbReference>
<dbReference type="OrthoDB" id="4307011at2"/>
<dbReference type="GO" id="GO:0003700">
    <property type="term" value="F:DNA-binding transcription factor activity"/>
    <property type="evidence" value="ECO:0007669"/>
    <property type="project" value="InterPro"/>
</dbReference>
<name>A0A5Q6RWB2_9ACTN</name>
<dbReference type="Pfam" id="PF00392">
    <property type="entry name" value="GntR"/>
    <property type="match status" value="1"/>
</dbReference>
<organism evidence="5 6">
    <name type="scientific">Mumia zhuanghuii</name>
    <dbReference type="NCBI Taxonomy" id="2585211"/>
    <lineage>
        <taxon>Bacteria</taxon>
        <taxon>Bacillati</taxon>
        <taxon>Actinomycetota</taxon>
        <taxon>Actinomycetes</taxon>
        <taxon>Propionibacteriales</taxon>
        <taxon>Nocardioidaceae</taxon>
        <taxon>Mumia</taxon>
    </lineage>
</organism>
<dbReference type="SMART" id="SM00345">
    <property type="entry name" value="HTH_GNTR"/>
    <property type="match status" value="1"/>
</dbReference>
<dbReference type="GO" id="GO:0003677">
    <property type="term" value="F:DNA binding"/>
    <property type="evidence" value="ECO:0007669"/>
    <property type="project" value="UniProtKB-KW"/>
</dbReference>
<keyword evidence="3" id="KW-0804">Transcription</keyword>
<dbReference type="InterPro" id="IPR036388">
    <property type="entry name" value="WH-like_DNA-bd_sf"/>
</dbReference>
<sequence>MRIVIDHDASEPPYEQLRRQIASQAADGTLGPGSRIPTVRALAEDLNIAVNTVAKAYRALEAEGVLEALGRRGTFIRSRALPDDIAAAAAGAADTYVAEQRRLGIARTEAIRMVEDRWP</sequence>
<evidence type="ECO:0000256" key="2">
    <source>
        <dbReference type="ARBA" id="ARBA00023125"/>
    </source>
</evidence>
<dbReference type="AlphaFoldDB" id="A0A5Q6RWB2"/>